<evidence type="ECO:0000256" key="1">
    <source>
        <dbReference type="ARBA" id="ARBA00022490"/>
    </source>
</evidence>
<dbReference type="GO" id="GO:0003677">
    <property type="term" value="F:DNA binding"/>
    <property type="evidence" value="ECO:0007669"/>
    <property type="project" value="UniProtKB-KW"/>
</dbReference>
<dbReference type="Proteomes" id="UP000077875">
    <property type="component" value="Chromosome"/>
</dbReference>
<keyword evidence="6" id="KW-0010">Activator</keyword>
<keyword evidence="1" id="KW-0963">Cytoplasm</keyword>
<evidence type="ECO:0000256" key="5">
    <source>
        <dbReference type="ARBA" id="ARBA00023157"/>
    </source>
</evidence>
<dbReference type="RefSeq" id="WP_064122589.1">
    <property type="nucleotide sequence ID" value="NZ_CP015243.1"/>
</dbReference>
<dbReference type="InterPro" id="IPR023559">
    <property type="entry name" value="Flagellar_FlhD"/>
</dbReference>
<gene>
    <name evidence="9" type="ORF">A5892_09455</name>
</gene>
<dbReference type="Gene3D" id="1.10.4000.10">
    <property type="entry name" value="Flagellar transcriptional activator FlhD"/>
    <property type="match status" value="1"/>
</dbReference>
<evidence type="ECO:0000256" key="3">
    <source>
        <dbReference type="ARBA" id="ARBA00023015"/>
    </source>
</evidence>
<keyword evidence="10" id="KW-1185">Reference proteome</keyword>
<reference evidence="9 10" key="1">
    <citation type="submission" date="2016-04" db="EMBL/GenBank/DDBJ databases">
        <title>Complete Genome Sequence of Halotalea alkalilenta IHB B 13600.</title>
        <authorList>
            <person name="Swarnkar M.K."/>
            <person name="Sharma A."/>
            <person name="Kaushal K."/>
            <person name="Soni R."/>
            <person name="Rana S."/>
            <person name="Singh A.K."/>
            <person name="Gulati A."/>
        </authorList>
    </citation>
    <scope>NUCLEOTIDE SEQUENCE [LARGE SCALE GENOMIC DNA]</scope>
    <source>
        <strain evidence="9 10">IHB B 13600</strain>
    </source>
</reference>
<keyword evidence="3" id="KW-0805">Transcription regulation</keyword>
<evidence type="ECO:0000256" key="8">
    <source>
        <dbReference type="ARBA" id="ARBA00025431"/>
    </source>
</evidence>
<proteinExistence type="predicted"/>
<protein>
    <recommendedName>
        <fullName evidence="11">Flagellar transcriptional regulator FlhD</fullName>
    </recommendedName>
</protein>
<dbReference type="InterPro" id="IPR036194">
    <property type="entry name" value="FlhD_sf"/>
</dbReference>
<dbReference type="SUPFAM" id="SSF63592">
    <property type="entry name" value="Flagellar transcriptional activator FlhD"/>
    <property type="match status" value="1"/>
</dbReference>
<dbReference type="AlphaFoldDB" id="A0A172YEG5"/>
<dbReference type="GO" id="GO:0044780">
    <property type="term" value="P:bacterial-type flagellum assembly"/>
    <property type="evidence" value="ECO:0007669"/>
    <property type="project" value="InterPro"/>
</dbReference>
<accession>A0A172YEG5</accession>
<keyword evidence="7" id="KW-0804">Transcription</keyword>
<dbReference type="GO" id="GO:0045893">
    <property type="term" value="P:positive regulation of DNA-templated transcription"/>
    <property type="evidence" value="ECO:0007669"/>
    <property type="project" value="InterPro"/>
</dbReference>
<sequence>MEKKEQDLALLSKVHRHNLAYLILARDLIKHDLDQAILQLGIDTDIATRLLALPIQQLVELAHISQLLCVFALRDPTLLESDPSQRRLAEAHSARRMLSLLDPITCASLRYSK</sequence>
<evidence type="ECO:0008006" key="11">
    <source>
        <dbReference type="Google" id="ProtNLM"/>
    </source>
</evidence>
<organism evidence="9 10">
    <name type="scientific">Halotalea alkalilenta</name>
    <dbReference type="NCBI Taxonomy" id="376489"/>
    <lineage>
        <taxon>Bacteria</taxon>
        <taxon>Pseudomonadati</taxon>
        <taxon>Pseudomonadota</taxon>
        <taxon>Gammaproteobacteria</taxon>
        <taxon>Oceanospirillales</taxon>
        <taxon>Halomonadaceae</taxon>
        <taxon>Halotalea</taxon>
    </lineage>
</organism>
<evidence type="ECO:0000256" key="6">
    <source>
        <dbReference type="ARBA" id="ARBA00023159"/>
    </source>
</evidence>
<keyword evidence="5" id="KW-1015">Disulfide bond</keyword>
<dbReference type="Pfam" id="PF05247">
    <property type="entry name" value="FlhD"/>
    <property type="match status" value="1"/>
</dbReference>
<evidence type="ECO:0000256" key="4">
    <source>
        <dbReference type="ARBA" id="ARBA00023125"/>
    </source>
</evidence>
<evidence type="ECO:0000313" key="10">
    <source>
        <dbReference type="Proteomes" id="UP000077875"/>
    </source>
</evidence>
<keyword evidence="2" id="KW-1005">Bacterial flagellum biogenesis</keyword>
<dbReference type="STRING" id="376489.A5892_09455"/>
<evidence type="ECO:0000313" key="9">
    <source>
        <dbReference type="EMBL" id="ANF57660.1"/>
    </source>
</evidence>
<dbReference type="KEGG" id="haa:A5892_09455"/>
<comment type="function">
    <text evidence="8">Functions in complex with FlhC as a master transcriptional regulator that regulates transcription of several flagellar and non-flagellar operons by binding to their promoter region. Activates expression of class 2 flagellar genes, including fliA, which is a flagellum-specific sigma factor that turns on the class 3 genes. Also regulates genes whose products function in a variety of physiological pathways.</text>
</comment>
<evidence type="ECO:0000256" key="7">
    <source>
        <dbReference type="ARBA" id="ARBA00023163"/>
    </source>
</evidence>
<evidence type="ECO:0000256" key="2">
    <source>
        <dbReference type="ARBA" id="ARBA00022795"/>
    </source>
</evidence>
<keyword evidence="4" id="KW-0238">DNA-binding</keyword>
<dbReference type="EMBL" id="CP015243">
    <property type="protein sequence ID" value="ANF57660.1"/>
    <property type="molecule type" value="Genomic_DNA"/>
</dbReference>
<name>A0A172YEG5_9GAMM</name>